<comment type="caution">
    <text evidence="1">The sequence shown here is derived from an EMBL/GenBank/DDBJ whole genome shotgun (WGS) entry which is preliminary data.</text>
</comment>
<name>A0A4R6SBX0_LABRH</name>
<gene>
    <name evidence="1" type="ORF">EV186_1031</name>
</gene>
<organism evidence="1 2">
    <name type="scientific">Labedaea rhizosphaerae</name>
    <dbReference type="NCBI Taxonomy" id="598644"/>
    <lineage>
        <taxon>Bacteria</taxon>
        <taxon>Bacillati</taxon>
        <taxon>Actinomycetota</taxon>
        <taxon>Actinomycetes</taxon>
        <taxon>Pseudonocardiales</taxon>
        <taxon>Pseudonocardiaceae</taxon>
        <taxon>Labedaea</taxon>
    </lineage>
</organism>
<dbReference type="OrthoDB" id="3632462at2"/>
<evidence type="ECO:0000313" key="2">
    <source>
        <dbReference type="Proteomes" id="UP000295444"/>
    </source>
</evidence>
<dbReference type="EMBL" id="SNXZ01000003">
    <property type="protein sequence ID" value="TDP97043.1"/>
    <property type="molecule type" value="Genomic_DNA"/>
</dbReference>
<evidence type="ECO:0000313" key="1">
    <source>
        <dbReference type="EMBL" id="TDP97043.1"/>
    </source>
</evidence>
<reference evidence="1 2" key="1">
    <citation type="submission" date="2019-03" db="EMBL/GenBank/DDBJ databases">
        <title>Genomic Encyclopedia of Type Strains, Phase IV (KMG-IV): sequencing the most valuable type-strain genomes for metagenomic binning, comparative biology and taxonomic classification.</title>
        <authorList>
            <person name="Goeker M."/>
        </authorList>
    </citation>
    <scope>NUCLEOTIDE SEQUENCE [LARGE SCALE GENOMIC DNA]</scope>
    <source>
        <strain evidence="1 2">DSM 45361</strain>
    </source>
</reference>
<evidence type="ECO:0008006" key="3">
    <source>
        <dbReference type="Google" id="ProtNLM"/>
    </source>
</evidence>
<dbReference type="Proteomes" id="UP000295444">
    <property type="component" value="Unassembled WGS sequence"/>
</dbReference>
<sequence length="105" mass="11793">MTDYHVVPAALRQAQQSWDYSADVWQEFAGGLEGRAVLSEHSMGVIGRMAGFTKDYNNAVDEIRGKADTGSNQLKMTGHALAEVAGDYERRDEAYYRKFGYIDEH</sequence>
<keyword evidence="2" id="KW-1185">Reference proteome</keyword>
<dbReference type="AlphaFoldDB" id="A0A4R6SBX0"/>
<accession>A0A4R6SBX0</accession>
<dbReference type="RefSeq" id="WP_133850313.1">
    <property type="nucleotide sequence ID" value="NZ_SNXZ01000003.1"/>
</dbReference>
<protein>
    <recommendedName>
        <fullName evidence="3">Excreted virulence factor EspC (Type VII ESX diderm)</fullName>
    </recommendedName>
</protein>
<proteinExistence type="predicted"/>